<dbReference type="Proteomes" id="UP000193411">
    <property type="component" value="Unassembled WGS sequence"/>
</dbReference>
<feature type="region of interest" description="Disordered" evidence="1">
    <location>
        <begin position="1"/>
        <end position="36"/>
    </location>
</feature>
<dbReference type="PROSITE" id="PS50097">
    <property type="entry name" value="BTB"/>
    <property type="match status" value="1"/>
</dbReference>
<dbReference type="Gene3D" id="3.30.710.10">
    <property type="entry name" value="Potassium Channel Kv1.1, Chain A"/>
    <property type="match status" value="1"/>
</dbReference>
<proteinExistence type="predicted"/>
<organism evidence="3 4">
    <name type="scientific">Catenaria anguillulae PL171</name>
    <dbReference type="NCBI Taxonomy" id="765915"/>
    <lineage>
        <taxon>Eukaryota</taxon>
        <taxon>Fungi</taxon>
        <taxon>Fungi incertae sedis</taxon>
        <taxon>Blastocladiomycota</taxon>
        <taxon>Blastocladiomycetes</taxon>
        <taxon>Blastocladiales</taxon>
        <taxon>Catenariaceae</taxon>
        <taxon>Catenaria</taxon>
    </lineage>
</organism>
<evidence type="ECO:0000259" key="2">
    <source>
        <dbReference type="PROSITE" id="PS50097"/>
    </source>
</evidence>
<dbReference type="EMBL" id="MCFL01000030">
    <property type="protein sequence ID" value="ORZ34171.1"/>
    <property type="molecule type" value="Genomic_DNA"/>
</dbReference>
<feature type="domain" description="BTB" evidence="2">
    <location>
        <begin position="385"/>
        <end position="415"/>
    </location>
</feature>
<sequence>MTVPKSRSTSKRTALATNASDPASSSQPPVIRAGSGTCQSHTLSALMGLPSWALDSARSDTVLDMRNTDRPLDMDFARDMMQALSTFSEADLNIFAENVTEALQETVLLSSPPSSPTLSPSMSALQCSTLPSDPRAGVEAAFCSVPTSAAEASPAAAATSESLPPSPSESSDSCPRPVHLVPNDSPVVTQIASPSRSTTPKSDLSFTSFSPSGFQDQSLIDLRSLHPQPHPHLGQVSLAICAGLSDPRSINVHVIVSGPDVATVGDSRLTVRVSLSVAYSTSDTPDTTDMQRTLGPTVTTFELPPPSKCAPCTSSGSVYTCTFAHPLLPHGHKSTIQVLIKSATVTLNRESILQPPVSPPPVLHLPKSTPVFVDLTASLNQAHLCDASIVPEGESSPIYVSRAILACASPYFRSIPWPSSASTPIRSPYPASIVVPCVAHMYIDCAPYCDKHAAVADLLRTYNVNTKAFDRHMWMGVMDLAGEWGLEKLVREANRAL</sequence>
<protein>
    <recommendedName>
        <fullName evidence="2">BTB domain-containing protein</fullName>
    </recommendedName>
</protein>
<feature type="non-terminal residue" evidence="3">
    <location>
        <position position="497"/>
    </location>
</feature>
<dbReference type="AlphaFoldDB" id="A0A1Y2HJZ6"/>
<dbReference type="Pfam" id="PF00651">
    <property type="entry name" value="BTB"/>
    <property type="match status" value="1"/>
</dbReference>
<evidence type="ECO:0000313" key="4">
    <source>
        <dbReference type="Proteomes" id="UP000193411"/>
    </source>
</evidence>
<reference evidence="3 4" key="1">
    <citation type="submission" date="2016-07" db="EMBL/GenBank/DDBJ databases">
        <title>Pervasive Adenine N6-methylation of Active Genes in Fungi.</title>
        <authorList>
            <consortium name="DOE Joint Genome Institute"/>
            <person name="Mondo S.J."/>
            <person name="Dannebaum R.O."/>
            <person name="Kuo R.C."/>
            <person name="Labutti K."/>
            <person name="Haridas S."/>
            <person name="Kuo A."/>
            <person name="Salamov A."/>
            <person name="Ahrendt S.R."/>
            <person name="Lipzen A."/>
            <person name="Sullivan W."/>
            <person name="Andreopoulos W.B."/>
            <person name="Clum A."/>
            <person name="Lindquist E."/>
            <person name="Daum C."/>
            <person name="Ramamoorthy G.K."/>
            <person name="Gryganskyi A."/>
            <person name="Culley D."/>
            <person name="Magnuson J.K."/>
            <person name="James T.Y."/>
            <person name="O'Malley M.A."/>
            <person name="Stajich J.E."/>
            <person name="Spatafora J.W."/>
            <person name="Visel A."/>
            <person name="Grigoriev I.V."/>
        </authorList>
    </citation>
    <scope>NUCLEOTIDE SEQUENCE [LARGE SCALE GENOMIC DNA]</scope>
    <source>
        <strain evidence="3 4">PL171</strain>
    </source>
</reference>
<evidence type="ECO:0000256" key="1">
    <source>
        <dbReference type="SAM" id="MobiDB-lite"/>
    </source>
</evidence>
<accession>A0A1Y2HJZ6</accession>
<gene>
    <name evidence="3" type="ORF">BCR44DRAFT_39007</name>
</gene>
<feature type="compositionally biased region" description="Polar residues" evidence="1">
    <location>
        <begin position="1"/>
        <end position="28"/>
    </location>
</feature>
<evidence type="ECO:0000313" key="3">
    <source>
        <dbReference type="EMBL" id="ORZ34171.1"/>
    </source>
</evidence>
<feature type="compositionally biased region" description="Polar residues" evidence="1">
    <location>
        <begin position="186"/>
        <end position="208"/>
    </location>
</feature>
<dbReference type="InterPro" id="IPR011333">
    <property type="entry name" value="SKP1/BTB/POZ_sf"/>
</dbReference>
<name>A0A1Y2HJZ6_9FUNG</name>
<keyword evidence="4" id="KW-1185">Reference proteome</keyword>
<comment type="caution">
    <text evidence="3">The sequence shown here is derived from an EMBL/GenBank/DDBJ whole genome shotgun (WGS) entry which is preliminary data.</text>
</comment>
<feature type="region of interest" description="Disordered" evidence="1">
    <location>
        <begin position="154"/>
        <end position="208"/>
    </location>
</feature>
<dbReference type="InterPro" id="IPR000210">
    <property type="entry name" value="BTB/POZ_dom"/>
</dbReference>
<dbReference type="SUPFAM" id="SSF54695">
    <property type="entry name" value="POZ domain"/>
    <property type="match status" value="1"/>
</dbReference>
<feature type="compositionally biased region" description="Low complexity" evidence="1">
    <location>
        <begin position="154"/>
        <end position="177"/>
    </location>
</feature>